<keyword evidence="1" id="KW-1133">Transmembrane helix</keyword>
<evidence type="ECO:0000313" key="3">
    <source>
        <dbReference type="Proteomes" id="UP000242755"/>
    </source>
</evidence>
<feature type="transmembrane region" description="Helical" evidence="1">
    <location>
        <begin position="45"/>
        <end position="66"/>
    </location>
</feature>
<name>A0A2I1IHQ9_9MICO</name>
<proteinExistence type="predicted"/>
<evidence type="ECO:0000256" key="1">
    <source>
        <dbReference type="SAM" id="Phobius"/>
    </source>
</evidence>
<gene>
    <name evidence="2" type="ORF">CYJ40_03525</name>
</gene>
<sequence length="136" mass="14470">MWNDTVRPKTLLVGVLCGVIGALIGLYGGRALFGLFVDNPDLVHVWSLATSLVGCLGAGFVTALIAKPAREIVETPDEAGRIENVVTELAADPKGLGSLDDASDMSRRELEQAGLTSVFEEFEQSRKSNTDKGGEH</sequence>
<keyword evidence="1" id="KW-0472">Membrane</keyword>
<reference evidence="2 3" key="1">
    <citation type="submission" date="2017-12" db="EMBL/GenBank/DDBJ databases">
        <title>Phylogenetic diversity of female urinary microbiome.</title>
        <authorList>
            <person name="Thomas-White K."/>
            <person name="Wolfe A.J."/>
        </authorList>
    </citation>
    <scope>NUCLEOTIDE SEQUENCE [LARGE SCALE GENOMIC DNA]</scope>
    <source>
        <strain evidence="2 3">UMB0426</strain>
    </source>
</reference>
<dbReference type="EMBL" id="PKGO01000003">
    <property type="protein sequence ID" value="PKY70650.1"/>
    <property type="molecule type" value="Genomic_DNA"/>
</dbReference>
<accession>A0A2I1IHQ9</accession>
<organism evidence="2 3">
    <name type="scientific">Brevibacterium ravenspurgense</name>
    <dbReference type="NCBI Taxonomy" id="479117"/>
    <lineage>
        <taxon>Bacteria</taxon>
        <taxon>Bacillati</taxon>
        <taxon>Actinomycetota</taxon>
        <taxon>Actinomycetes</taxon>
        <taxon>Micrococcales</taxon>
        <taxon>Brevibacteriaceae</taxon>
        <taxon>Brevibacterium</taxon>
    </lineage>
</organism>
<dbReference type="Proteomes" id="UP000242755">
    <property type="component" value="Unassembled WGS sequence"/>
</dbReference>
<feature type="transmembrane region" description="Helical" evidence="1">
    <location>
        <begin position="12"/>
        <end position="33"/>
    </location>
</feature>
<dbReference type="AlphaFoldDB" id="A0A2I1IHQ9"/>
<keyword evidence="1" id="KW-0812">Transmembrane</keyword>
<comment type="caution">
    <text evidence="2">The sequence shown here is derived from an EMBL/GenBank/DDBJ whole genome shotgun (WGS) entry which is preliminary data.</text>
</comment>
<protein>
    <submittedName>
        <fullName evidence="2">Uncharacterized protein</fullName>
    </submittedName>
</protein>
<evidence type="ECO:0000313" key="2">
    <source>
        <dbReference type="EMBL" id="PKY70650.1"/>
    </source>
</evidence>